<feature type="region of interest" description="Disordered" evidence="1">
    <location>
        <begin position="669"/>
        <end position="727"/>
    </location>
</feature>
<evidence type="ECO:0000313" key="4">
    <source>
        <dbReference type="Proteomes" id="UP000799536"/>
    </source>
</evidence>
<reference evidence="3" key="1">
    <citation type="journal article" date="2020" name="Stud. Mycol.">
        <title>101 Dothideomycetes genomes: a test case for predicting lifestyles and emergence of pathogens.</title>
        <authorList>
            <person name="Haridas S."/>
            <person name="Albert R."/>
            <person name="Binder M."/>
            <person name="Bloem J."/>
            <person name="Labutti K."/>
            <person name="Salamov A."/>
            <person name="Andreopoulos B."/>
            <person name="Baker S."/>
            <person name="Barry K."/>
            <person name="Bills G."/>
            <person name="Bluhm B."/>
            <person name="Cannon C."/>
            <person name="Castanera R."/>
            <person name="Culley D."/>
            <person name="Daum C."/>
            <person name="Ezra D."/>
            <person name="Gonzalez J."/>
            <person name="Henrissat B."/>
            <person name="Kuo A."/>
            <person name="Liang C."/>
            <person name="Lipzen A."/>
            <person name="Lutzoni F."/>
            <person name="Magnuson J."/>
            <person name="Mondo S."/>
            <person name="Nolan M."/>
            <person name="Ohm R."/>
            <person name="Pangilinan J."/>
            <person name="Park H.-J."/>
            <person name="Ramirez L."/>
            <person name="Alfaro M."/>
            <person name="Sun H."/>
            <person name="Tritt A."/>
            <person name="Yoshinaga Y."/>
            <person name="Zwiers L.-H."/>
            <person name="Turgeon B."/>
            <person name="Goodwin S."/>
            <person name="Spatafora J."/>
            <person name="Crous P."/>
            <person name="Grigoriev I."/>
        </authorList>
    </citation>
    <scope>NUCLEOTIDE SEQUENCE</scope>
    <source>
        <strain evidence="3">ATCC 74209</strain>
    </source>
</reference>
<feature type="compositionally biased region" description="Basic and acidic residues" evidence="1">
    <location>
        <begin position="138"/>
        <end position="152"/>
    </location>
</feature>
<proteinExistence type="predicted"/>
<name>A0A9P4N2X6_9PLEO</name>
<dbReference type="SMART" id="SM00513">
    <property type="entry name" value="SAP"/>
    <property type="match status" value="1"/>
</dbReference>
<protein>
    <recommendedName>
        <fullName evidence="2">SAP domain-containing protein</fullName>
    </recommendedName>
</protein>
<evidence type="ECO:0000259" key="2">
    <source>
        <dbReference type="SMART" id="SM00513"/>
    </source>
</evidence>
<feature type="region of interest" description="Disordered" evidence="1">
    <location>
        <begin position="34"/>
        <end position="406"/>
    </location>
</feature>
<dbReference type="Gene3D" id="1.10.720.30">
    <property type="entry name" value="SAP domain"/>
    <property type="match status" value="1"/>
</dbReference>
<gene>
    <name evidence="3" type="ORF">GQ43DRAFT_468316</name>
</gene>
<dbReference type="CDD" id="cd12432">
    <property type="entry name" value="RRM_ACINU"/>
    <property type="match status" value="1"/>
</dbReference>
<evidence type="ECO:0000313" key="3">
    <source>
        <dbReference type="EMBL" id="KAF2205250.1"/>
    </source>
</evidence>
<dbReference type="Pfam" id="PF02037">
    <property type="entry name" value="SAP"/>
    <property type="match status" value="1"/>
</dbReference>
<feature type="compositionally biased region" description="Basic and acidic residues" evidence="1">
    <location>
        <begin position="254"/>
        <end position="297"/>
    </location>
</feature>
<feature type="region of interest" description="Disordered" evidence="1">
    <location>
        <begin position="548"/>
        <end position="593"/>
    </location>
</feature>
<feature type="compositionally biased region" description="Basic and acidic residues" evidence="1">
    <location>
        <begin position="363"/>
        <end position="377"/>
    </location>
</feature>
<dbReference type="Proteomes" id="UP000799536">
    <property type="component" value="Unassembled WGS sequence"/>
</dbReference>
<feature type="compositionally biased region" description="Polar residues" evidence="1">
    <location>
        <begin position="380"/>
        <end position="391"/>
    </location>
</feature>
<dbReference type="OrthoDB" id="5348404at2759"/>
<sequence>MTDYNKLTVAKLREVLKERGIPSTGLTRKAQIIEKLEEADHAPNGAADAEEPNESALAEPEQQEGPLERPVEDMETVDEAEPTEAAPESADATGDTDSTVPEDTPTAEAPGQPASTRMAVDQADMEDTTVAPVTEAPQPEREVPEALEHLPEATEPQQVEATASKDFAPQPTTEGAEQVRPTPEESTATADATMEDVPPTPPHDPNEAQTVEEPELPLGEETLADPSIEPSRLNSEELKADTRKRKRRSGSPDVPKEDIQAKKHKPADEFAPDVHLKEDKDVIMGEDKAAEGPKEDASEVLVEDETAISQNKESDKVEEKAADAQEDVGDVVMQGKGEPIEPDVPFNAHPLEEFARPLTSTAPDERKAEPREKDSRFKSLLQTSKPPTSAPTGPAEDRDVPPALHPATPAVYIRNFMRPLRPDPLRNHLISLASPPSSSPDPSVLKSLFLDNMRTHALALFTSTSAAARVRASLHGSKWPQERDRKELWVDFVPEDKVEDWIEAEENELAREQEARRSGNRGVQAKRYEVVYEDHGEGMEAIFQEVGAFAPPTGPSANRQAPPSDREPHRPSNTESAPSLPAPDAETKHEADKSFQTLDTLFRSTLTKPKLYYLPVDKEVASKRLDELDAETSRDWNPEERIKGRGRSRLDEKRRFGFEGTELVDIGHDIGPWGEARPAGGDSYRGSGYRGRGGGRGGGRGQYGGIGYTGGGGDSWRGRGGGWRSGP</sequence>
<keyword evidence="4" id="KW-1185">Reference proteome</keyword>
<dbReference type="PANTHER" id="PTHR47031:SF3">
    <property type="entry name" value="SAP DOMAIN-CONTAINING PROTEIN"/>
    <property type="match status" value="1"/>
</dbReference>
<comment type="caution">
    <text evidence="3">The sequence shown here is derived from an EMBL/GenBank/DDBJ whole genome shotgun (WGS) entry which is preliminary data.</text>
</comment>
<dbReference type="SUPFAM" id="SSF68906">
    <property type="entry name" value="SAP domain"/>
    <property type="match status" value="1"/>
</dbReference>
<feature type="compositionally biased region" description="Acidic residues" evidence="1">
    <location>
        <begin position="73"/>
        <end position="82"/>
    </location>
</feature>
<dbReference type="InterPro" id="IPR036361">
    <property type="entry name" value="SAP_dom_sf"/>
</dbReference>
<dbReference type="InterPro" id="IPR032552">
    <property type="entry name" value="RSB_motif"/>
</dbReference>
<feature type="domain" description="SAP" evidence="2">
    <location>
        <begin position="4"/>
        <end position="40"/>
    </location>
</feature>
<dbReference type="InterPro" id="IPR034257">
    <property type="entry name" value="Acinus_RRM"/>
</dbReference>
<dbReference type="AlphaFoldDB" id="A0A9P4N2X6"/>
<dbReference type="PANTHER" id="PTHR47031">
    <property type="entry name" value="SAP DNA-BINDING DOMAIN-CONTAINING PROTEIN"/>
    <property type="match status" value="1"/>
</dbReference>
<dbReference type="Pfam" id="PF16294">
    <property type="entry name" value="RSB_motif"/>
    <property type="match status" value="1"/>
</dbReference>
<dbReference type="EMBL" id="ML993859">
    <property type="protein sequence ID" value="KAF2205250.1"/>
    <property type="molecule type" value="Genomic_DNA"/>
</dbReference>
<evidence type="ECO:0000256" key="1">
    <source>
        <dbReference type="SAM" id="MobiDB-lite"/>
    </source>
</evidence>
<feature type="compositionally biased region" description="Basic and acidic residues" evidence="1">
    <location>
        <begin position="312"/>
        <end position="323"/>
    </location>
</feature>
<feature type="compositionally biased region" description="Gly residues" evidence="1">
    <location>
        <begin position="688"/>
        <end position="727"/>
    </location>
</feature>
<organism evidence="3 4">
    <name type="scientific">Delitschia confertaspora ATCC 74209</name>
    <dbReference type="NCBI Taxonomy" id="1513339"/>
    <lineage>
        <taxon>Eukaryota</taxon>
        <taxon>Fungi</taxon>
        <taxon>Dikarya</taxon>
        <taxon>Ascomycota</taxon>
        <taxon>Pezizomycotina</taxon>
        <taxon>Dothideomycetes</taxon>
        <taxon>Pleosporomycetidae</taxon>
        <taxon>Pleosporales</taxon>
        <taxon>Delitschiaceae</taxon>
        <taxon>Delitschia</taxon>
    </lineage>
</organism>
<feature type="compositionally biased region" description="Low complexity" evidence="1">
    <location>
        <begin position="83"/>
        <end position="93"/>
    </location>
</feature>
<dbReference type="InterPro" id="IPR003034">
    <property type="entry name" value="SAP_dom"/>
</dbReference>
<accession>A0A9P4N2X6</accession>